<evidence type="ECO:0000259" key="15">
    <source>
        <dbReference type="Pfam" id="PF02776"/>
    </source>
</evidence>
<dbReference type="EMBL" id="QEKT01000002">
    <property type="protein sequence ID" value="PVY85224.1"/>
    <property type="molecule type" value="Genomic_DNA"/>
</dbReference>
<keyword evidence="7 12" id="KW-0479">Metal-binding</keyword>
<evidence type="ECO:0000256" key="8">
    <source>
        <dbReference type="ARBA" id="ARBA00022842"/>
    </source>
</evidence>
<feature type="domain" description="Thiamine pyrophosphate enzyme TPP-binding" evidence="14">
    <location>
        <begin position="400"/>
        <end position="548"/>
    </location>
</feature>
<comment type="caution">
    <text evidence="16">The sequence shown here is derived from an EMBL/GenBank/DDBJ whole genome shotgun (WGS) entry which is preliminary data.</text>
</comment>
<dbReference type="GO" id="GO:0003984">
    <property type="term" value="F:acetolactate synthase activity"/>
    <property type="evidence" value="ECO:0007669"/>
    <property type="project" value="UniProtKB-EC"/>
</dbReference>
<dbReference type="SUPFAM" id="SSF52467">
    <property type="entry name" value="DHS-like NAD/FAD-binding domain"/>
    <property type="match status" value="1"/>
</dbReference>
<feature type="domain" description="Thiamine pyrophosphate enzyme N-terminal TPP-binding" evidence="15">
    <location>
        <begin position="17"/>
        <end position="131"/>
    </location>
</feature>
<evidence type="ECO:0000259" key="13">
    <source>
        <dbReference type="Pfam" id="PF00205"/>
    </source>
</evidence>
<proteinExistence type="inferred from homology"/>
<name>A0A2U1DC17_9LACO</name>
<reference evidence="16 17" key="1">
    <citation type="submission" date="2018-04" db="EMBL/GenBank/DDBJ databases">
        <title>Genomic Encyclopedia of Type Strains, Phase IV (KMG-IV): sequencing the most valuable type-strain genomes for metagenomic binning, comparative biology and taxonomic classification.</title>
        <authorList>
            <person name="Goeker M."/>
        </authorList>
    </citation>
    <scope>NUCLEOTIDE SEQUENCE [LARGE SCALE GENOMIC DNA]</scope>
    <source>
        <strain evidence="16 17">DSM 28795</strain>
    </source>
</reference>
<comment type="cofactor">
    <cofactor evidence="12">
        <name>Mg(2+)</name>
        <dbReference type="ChEBI" id="CHEBI:18420"/>
    </cofactor>
    <text evidence="12">Binds 1 Mg(2+) ion per subunit.</text>
</comment>
<dbReference type="AlphaFoldDB" id="A0A2U1DC17"/>
<comment type="cofactor">
    <cofactor evidence="12">
        <name>thiamine diphosphate</name>
        <dbReference type="ChEBI" id="CHEBI:58937"/>
    </cofactor>
    <text evidence="12">Binds 1 thiamine pyrophosphate per subunit.</text>
</comment>
<evidence type="ECO:0000313" key="17">
    <source>
        <dbReference type="Proteomes" id="UP000245433"/>
    </source>
</evidence>
<dbReference type="GO" id="GO:0005948">
    <property type="term" value="C:acetolactate synthase complex"/>
    <property type="evidence" value="ECO:0007669"/>
    <property type="project" value="TreeGrafter"/>
</dbReference>
<dbReference type="FunFam" id="3.40.50.1220:FF:000008">
    <property type="entry name" value="Acetolactate synthase"/>
    <property type="match status" value="1"/>
</dbReference>
<dbReference type="Pfam" id="PF02775">
    <property type="entry name" value="TPP_enzyme_C"/>
    <property type="match status" value="1"/>
</dbReference>
<dbReference type="InterPro" id="IPR011766">
    <property type="entry name" value="TPP_enzyme_TPP-bd"/>
</dbReference>
<dbReference type="CDD" id="cd07035">
    <property type="entry name" value="TPP_PYR_POX_like"/>
    <property type="match status" value="1"/>
</dbReference>
<dbReference type="Pfam" id="PF00205">
    <property type="entry name" value="TPP_enzyme_M"/>
    <property type="match status" value="1"/>
</dbReference>
<dbReference type="UniPathway" id="UPA00049">
    <property type="reaction ID" value="UER00059"/>
</dbReference>
<keyword evidence="5 12" id="KW-0028">Amino-acid biosynthesis</keyword>
<dbReference type="Gene3D" id="3.40.50.970">
    <property type="match status" value="2"/>
</dbReference>
<dbReference type="PANTHER" id="PTHR18968:SF13">
    <property type="entry name" value="ACETOLACTATE SYNTHASE CATALYTIC SUBUNIT, MITOCHONDRIAL"/>
    <property type="match status" value="1"/>
</dbReference>
<dbReference type="OrthoDB" id="4494979at2"/>
<evidence type="ECO:0000256" key="4">
    <source>
        <dbReference type="ARBA" id="ARBA00013145"/>
    </source>
</evidence>
<dbReference type="SUPFAM" id="SSF52518">
    <property type="entry name" value="Thiamin diphosphate-binding fold (THDP-binding)"/>
    <property type="match status" value="2"/>
</dbReference>
<evidence type="ECO:0000256" key="12">
    <source>
        <dbReference type="RuleBase" id="RU003591"/>
    </source>
</evidence>
<comment type="pathway">
    <text evidence="2 12">Amino-acid biosynthesis; L-valine biosynthesis; L-valine from pyruvate: step 1/4.</text>
</comment>
<evidence type="ECO:0000256" key="10">
    <source>
        <dbReference type="ARBA" id="ARBA00023304"/>
    </source>
</evidence>
<dbReference type="EC" id="2.2.1.6" evidence="4 12"/>
<gene>
    <name evidence="16" type="ORF">C7384_10242</name>
</gene>
<evidence type="ECO:0000256" key="5">
    <source>
        <dbReference type="ARBA" id="ARBA00022605"/>
    </source>
</evidence>
<dbReference type="InterPro" id="IPR012000">
    <property type="entry name" value="Thiamin_PyroP_enz_cen_dom"/>
</dbReference>
<dbReference type="CDD" id="cd02015">
    <property type="entry name" value="TPP_AHAS"/>
    <property type="match status" value="1"/>
</dbReference>
<sequence length="575" mass="62288">MKDKQEKNISKSVHQSGPEILVQTLQDEKVDFVFGYPGGSVLSIFDAFYTAGIQNILPRHEQGGIHAAEGYAKASGKTGVVCVTSGPGIANTVTGLADAMLDSVPLVVLSGQVGTDLIGTNAFQELDTLSMTKSITKGTFQVDHLSDLEPVLKKAFALAQTGRKGPVVVDLPKDVMAPGLSNQNEAKTTFSSNKEESSTLTVNQLTQLTAIATALQQAKKPLLLVGGGVMAAHASHLAQEFAHQYFLPAVSTLMGLGTFQKDDPLYIGMVGMHGAYAANMALHECDFLLNIGSRFDDRVALSPDKFAPQAKIAHIDIDANEIGKIIPVDYPLIADAKTALTALLKIDTQPTKHQTWLQTLAERQSQQSYPYQPSDTDIKPQTVVKKIGQLTKGQAYVVTDVGQHQMWAAQFYPFNRSNQLITSGGLGTMGFGIPAAIGARLADANHPVVLFVGDGGFQMTSEELEVIGERQLDIKIVLFNNQRLGMVRQWQDQLFEQRRAETVFDHQPDFGQLAQAYDINYANLNERSQVMEELSAVFNQTGPIIIEIPIPSDEAVSPMILPGKGNNEMLGLNPM</sequence>
<evidence type="ECO:0000256" key="1">
    <source>
        <dbReference type="ARBA" id="ARBA00004974"/>
    </source>
</evidence>
<dbReference type="Gene3D" id="3.40.50.1220">
    <property type="entry name" value="TPP-binding domain"/>
    <property type="match status" value="1"/>
</dbReference>
<dbReference type="GO" id="GO:0000287">
    <property type="term" value="F:magnesium ion binding"/>
    <property type="evidence" value="ECO:0007669"/>
    <property type="project" value="UniProtKB-UniRule"/>
</dbReference>
<dbReference type="RefSeq" id="WP_089939503.1">
    <property type="nucleotide sequence ID" value="NZ_CAKOEW010000007.1"/>
</dbReference>
<protein>
    <recommendedName>
        <fullName evidence="4 12">Acetolactate synthase</fullName>
        <ecNumber evidence="4 12">2.2.1.6</ecNumber>
    </recommendedName>
</protein>
<dbReference type="GO" id="GO:0009097">
    <property type="term" value="P:isoleucine biosynthetic process"/>
    <property type="evidence" value="ECO:0007669"/>
    <property type="project" value="UniProtKB-UniPathway"/>
</dbReference>
<evidence type="ECO:0000259" key="14">
    <source>
        <dbReference type="Pfam" id="PF02775"/>
    </source>
</evidence>
<dbReference type="InterPro" id="IPR039368">
    <property type="entry name" value="AHAS_TPP"/>
</dbReference>
<dbReference type="InterPro" id="IPR012846">
    <property type="entry name" value="Acetolactate_synth_lsu"/>
</dbReference>
<dbReference type="Pfam" id="PF02776">
    <property type="entry name" value="TPP_enzyme_N"/>
    <property type="match status" value="1"/>
</dbReference>
<dbReference type="Proteomes" id="UP000245433">
    <property type="component" value="Unassembled WGS sequence"/>
</dbReference>
<dbReference type="GO" id="GO:0030976">
    <property type="term" value="F:thiamine pyrophosphate binding"/>
    <property type="evidence" value="ECO:0007669"/>
    <property type="project" value="UniProtKB-UniRule"/>
</dbReference>
<keyword evidence="9 12" id="KW-0786">Thiamine pyrophosphate</keyword>
<keyword evidence="8 12" id="KW-0460">Magnesium</keyword>
<evidence type="ECO:0000256" key="9">
    <source>
        <dbReference type="ARBA" id="ARBA00023052"/>
    </source>
</evidence>
<dbReference type="GO" id="GO:0009099">
    <property type="term" value="P:L-valine biosynthetic process"/>
    <property type="evidence" value="ECO:0007669"/>
    <property type="project" value="UniProtKB-UniPathway"/>
</dbReference>
<evidence type="ECO:0000313" key="16">
    <source>
        <dbReference type="EMBL" id="PVY85224.1"/>
    </source>
</evidence>
<dbReference type="GO" id="GO:0050660">
    <property type="term" value="F:flavin adenine dinucleotide binding"/>
    <property type="evidence" value="ECO:0007669"/>
    <property type="project" value="InterPro"/>
</dbReference>
<feature type="domain" description="Thiamine pyrophosphate enzyme central" evidence="13">
    <location>
        <begin position="209"/>
        <end position="343"/>
    </location>
</feature>
<evidence type="ECO:0000256" key="6">
    <source>
        <dbReference type="ARBA" id="ARBA00022679"/>
    </source>
</evidence>
<comment type="pathway">
    <text evidence="1 12">Amino-acid biosynthesis; L-isoleucine biosynthesis; L-isoleucine from 2-oxobutanoate: step 1/4.</text>
</comment>
<dbReference type="FunFam" id="3.40.50.970:FF:000007">
    <property type="entry name" value="Acetolactate synthase"/>
    <property type="match status" value="1"/>
</dbReference>
<evidence type="ECO:0000256" key="3">
    <source>
        <dbReference type="ARBA" id="ARBA00007812"/>
    </source>
</evidence>
<dbReference type="InterPro" id="IPR045229">
    <property type="entry name" value="TPP_enz"/>
</dbReference>
<comment type="catalytic activity">
    <reaction evidence="11 12">
        <text>2 pyruvate + H(+) = (2S)-2-acetolactate + CO2</text>
        <dbReference type="Rhea" id="RHEA:25249"/>
        <dbReference type="ChEBI" id="CHEBI:15361"/>
        <dbReference type="ChEBI" id="CHEBI:15378"/>
        <dbReference type="ChEBI" id="CHEBI:16526"/>
        <dbReference type="ChEBI" id="CHEBI:58476"/>
        <dbReference type="EC" id="2.2.1.6"/>
    </reaction>
</comment>
<comment type="similarity">
    <text evidence="3 12">Belongs to the TPP enzyme family.</text>
</comment>
<evidence type="ECO:0000256" key="11">
    <source>
        <dbReference type="ARBA" id="ARBA00048670"/>
    </source>
</evidence>
<dbReference type="InterPro" id="IPR029035">
    <property type="entry name" value="DHS-like_NAD/FAD-binding_dom"/>
</dbReference>
<evidence type="ECO:0000256" key="7">
    <source>
        <dbReference type="ARBA" id="ARBA00022723"/>
    </source>
</evidence>
<keyword evidence="10 12" id="KW-0100">Branched-chain amino acid biosynthesis</keyword>
<accession>A0A2U1DC17</accession>
<dbReference type="PANTHER" id="PTHR18968">
    <property type="entry name" value="THIAMINE PYROPHOSPHATE ENZYMES"/>
    <property type="match status" value="1"/>
</dbReference>
<evidence type="ECO:0000256" key="2">
    <source>
        <dbReference type="ARBA" id="ARBA00005025"/>
    </source>
</evidence>
<dbReference type="InterPro" id="IPR029061">
    <property type="entry name" value="THDP-binding"/>
</dbReference>
<organism evidence="16 17">
    <name type="scientific">Convivina intestini</name>
    <dbReference type="NCBI Taxonomy" id="1505726"/>
    <lineage>
        <taxon>Bacteria</taxon>
        <taxon>Bacillati</taxon>
        <taxon>Bacillota</taxon>
        <taxon>Bacilli</taxon>
        <taxon>Lactobacillales</taxon>
        <taxon>Lactobacillaceae</taxon>
        <taxon>Convivina</taxon>
    </lineage>
</organism>
<dbReference type="UniPathway" id="UPA00047">
    <property type="reaction ID" value="UER00055"/>
</dbReference>
<keyword evidence="6 12" id="KW-0808">Transferase</keyword>
<dbReference type="NCBIfam" id="TIGR00118">
    <property type="entry name" value="acolac_lg"/>
    <property type="match status" value="1"/>
</dbReference>
<keyword evidence="17" id="KW-1185">Reference proteome</keyword>
<dbReference type="InterPro" id="IPR012001">
    <property type="entry name" value="Thiamin_PyroP_enz_TPP-bd_dom"/>
</dbReference>